<keyword evidence="2 5" id="KW-0560">Oxidoreductase</keyword>
<dbReference type="EC" id="1.2.4.1" evidence="5"/>
<dbReference type="PANTHER" id="PTHR43257:SF2">
    <property type="entry name" value="PYRUVATE DEHYDROGENASE E1 COMPONENT SUBUNIT BETA"/>
    <property type="match status" value="1"/>
</dbReference>
<dbReference type="FunFam" id="3.40.50.970:FF:000001">
    <property type="entry name" value="Pyruvate dehydrogenase E1 beta subunit"/>
    <property type="match status" value="1"/>
</dbReference>
<proteinExistence type="predicted"/>
<dbReference type="NCBIfam" id="NF006667">
    <property type="entry name" value="PRK09212.1"/>
    <property type="match status" value="1"/>
</dbReference>
<evidence type="ECO:0000256" key="3">
    <source>
        <dbReference type="ARBA" id="ARBA00023052"/>
    </source>
</evidence>
<feature type="domain" description="Transketolase-like pyrimidine-binding" evidence="4">
    <location>
        <begin position="4"/>
        <end position="179"/>
    </location>
</feature>
<keyword evidence="5" id="KW-0670">Pyruvate</keyword>
<accession>A0A9X2TSI9</accession>
<comment type="cofactor">
    <cofactor evidence="1">
        <name>thiamine diphosphate</name>
        <dbReference type="ChEBI" id="CHEBI:58937"/>
    </cofactor>
</comment>
<dbReference type="Proteomes" id="UP001155027">
    <property type="component" value="Unassembled WGS sequence"/>
</dbReference>
<organism evidence="5 7">
    <name type="scientific">Salinibacter ruber</name>
    <dbReference type="NCBI Taxonomy" id="146919"/>
    <lineage>
        <taxon>Bacteria</taxon>
        <taxon>Pseudomonadati</taxon>
        <taxon>Rhodothermota</taxon>
        <taxon>Rhodothermia</taxon>
        <taxon>Rhodothermales</taxon>
        <taxon>Salinibacteraceae</taxon>
        <taxon>Salinibacter</taxon>
    </lineage>
</organism>
<comment type="caution">
    <text evidence="5">The sequence shown here is derived from an EMBL/GenBank/DDBJ whole genome shotgun (WGS) entry which is preliminary data.</text>
</comment>
<dbReference type="CDD" id="cd07036">
    <property type="entry name" value="TPP_PYR_E1-PDHc-beta_like"/>
    <property type="match status" value="1"/>
</dbReference>
<dbReference type="AlphaFoldDB" id="A0A9X2TSI9"/>
<dbReference type="InterPro" id="IPR009014">
    <property type="entry name" value="Transketo_C/PFOR_II"/>
</dbReference>
<reference evidence="5" key="1">
    <citation type="submission" date="2022-08" db="EMBL/GenBank/DDBJ databases">
        <title>Genomic Encyclopedia of Type Strains, Phase V (KMG-V): Genome sequencing to study the core and pangenomes of soil and plant-associated prokaryotes.</title>
        <authorList>
            <person name="Whitman W."/>
        </authorList>
    </citation>
    <scope>NUCLEOTIDE SEQUENCE</scope>
    <source>
        <strain evidence="5">0</strain>
        <strain evidence="6">SP3049</strain>
    </source>
</reference>
<dbReference type="Gene3D" id="3.40.50.970">
    <property type="match status" value="1"/>
</dbReference>
<evidence type="ECO:0000313" key="6">
    <source>
        <dbReference type="EMBL" id="MCS3711194.1"/>
    </source>
</evidence>
<dbReference type="InterPro" id="IPR005475">
    <property type="entry name" value="Transketolase-like_Pyr-bd"/>
</dbReference>
<gene>
    <name evidence="6" type="ORF">GGP61_002825</name>
    <name evidence="5" type="ORF">GGP71_000305</name>
</gene>
<name>A0A9X2TSI9_9BACT</name>
<protein>
    <submittedName>
        <fullName evidence="5">Pyruvate dehydrogenase E1 component beta subunit</fullName>
        <ecNumber evidence="5">1.2.4.1</ecNumber>
    </submittedName>
</protein>
<evidence type="ECO:0000259" key="4">
    <source>
        <dbReference type="SMART" id="SM00861"/>
    </source>
</evidence>
<keyword evidence="3" id="KW-0786">Thiamine pyrophosphate</keyword>
<dbReference type="EMBL" id="JANUAU010000001">
    <property type="protein sequence ID" value="MCS3676409.1"/>
    <property type="molecule type" value="Genomic_DNA"/>
</dbReference>
<sequence>MATLEFRTALREAMTEEMERDDDIFLIGEEVAEYDGAYKVSKGMLDHFGSDRVIDSPISELGFAGLGIGAAMNGLRPIVEFMTFNFSFVAFDQVINNAPNMRYMSGGQFDVPIVFRGPNGAAGQLGATHSNSTEALYSNIPGLKVVSPSVPDDGKGLLKTAIRDDDPVVFLESELMYGMKREVSEESDYTIPIGSARVAREGDDVTIVAHSKSYHIAMDAAETLEEQGYEAEVIDPRTIKPLDIETIVESVVKTNRLVVIDESTPFTSVASEITHQVQDRAFDYLDAPILRVTAPDTPAPYAPNLMDEYMPGADETVDKCLRVLYAE</sequence>
<dbReference type="Pfam" id="PF02779">
    <property type="entry name" value="Transket_pyr"/>
    <property type="match status" value="1"/>
</dbReference>
<dbReference type="RefSeq" id="WP_011404705.1">
    <property type="nucleotide sequence ID" value="NZ_CALTSL010000006.1"/>
</dbReference>
<evidence type="ECO:0000256" key="2">
    <source>
        <dbReference type="ARBA" id="ARBA00023002"/>
    </source>
</evidence>
<dbReference type="Pfam" id="PF02780">
    <property type="entry name" value="Transketolase_C"/>
    <property type="match status" value="1"/>
</dbReference>
<dbReference type="GO" id="GO:0004739">
    <property type="term" value="F:pyruvate dehydrogenase (acetyl-transferring) activity"/>
    <property type="evidence" value="ECO:0007669"/>
    <property type="project" value="UniProtKB-EC"/>
</dbReference>
<dbReference type="SUPFAM" id="SSF52518">
    <property type="entry name" value="Thiamin diphosphate-binding fold (THDP-binding)"/>
    <property type="match status" value="1"/>
</dbReference>
<dbReference type="InterPro" id="IPR029061">
    <property type="entry name" value="THDP-binding"/>
</dbReference>
<dbReference type="Proteomes" id="UP001155057">
    <property type="component" value="Unassembled WGS sequence"/>
</dbReference>
<evidence type="ECO:0000256" key="1">
    <source>
        <dbReference type="ARBA" id="ARBA00001964"/>
    </source>
</evidence>
<dbReference type="Gene3D" id="3.40.50.920">
    <property type="match status" value="1"/>
</dbReference>
<dbReference type="SUPFAM" id="SSF52922">
    <property type="entry name" value="TK C-terminal domain-like"/>
    <property type="match status" value="1"/>
</dbReference>
<dbReference type="InterPro" id="IPR033248">
    <property type="entry name" value="Transketolase_C"/>
</dbReference>
<dbReference type="SMART" id="SM00861">
    <property type="entry name" value="Transket_pyr"/>
    <property type="match status" value="1"/>
</dbReference>
<evidence type="ECO:0000313" key="7">
    <source>
        <dbReference type="Proteomes" id="UP001155027"/>
    </source>
</evidence>
<evidence type="ECO:0000313" key="5">
    <source>
        <dbReference type="EMBL" id="MCS3676409.1"/>
    </source>
</evidence>
<dbReference type="EMBL" id="JANUAE010000011">
    <property type="protein sequence ID" value="MCS3711194.1"/>
    <property type="molecule type" value="Genomic_DNA"/>
</dbReference>
<dbReference type="PANTHER" id="PTHR43257">
    <property type="entry name" value="PYRUVATE DEHYDROGENASE E1 COMPONENT BETA SUBUNIT"/>
    <property type="match status" value="1"/>
</dbReference>
<dbReference type="FunFam" id="3.40.50.920:FF:000001">
    <property type="entry name" value="Pyruvate dehydrogenase E1 beta subunit"/>
    <property type="match status" value="1"/>
</dbReference>
<dbReference type="NCBIfam" id="NF008854">
    <property type="entry name" value="PRK11892.1"/>
    <property type="match status" value="1"/>
</dbReference>